<dbReference type="OrthoDB" id="9761519at2"/>
<accession>A0A2U2PHM1</accession>
<keyword evidence="2" id="KW-0378">Hydrolase</keyword>
<dbReference type="InterPro" id="IPR054593">
    <property type="entry name" value="Beta-mannosidase-like_N2"/>
</dbReference>
<dbReference type="GO" id="GO:0003677">
    <property type="term" value="F:DNA binding"/>
    <property type="evidence" value="ECO:0007669"/>
    <property type="project" value="UniProtKB-KW"/>
</dbReference>
<gene>
    <name evidence="4" type="ORF">DDR33_09550</name>
</gene>
<organism evidence="4 5">
    <name type="scientific">Pararcticibacter amylolyticus</name>
    <dbReference type="NCBI Taxonomy" id="2173175"/>
    <lineage>
        <taxon>Bacteria</taxon>
        <taxon>Pseudomonadati</taxon>
        <taxon>Bacteroidota</taxon>
        <taxon>Sphingobacteriia</taxon>
        <taxon>Sphingobacteriales</taxon>
        <taxon>Sphingobacteriaceae</taxon>
        <taxon>Pararcticibacter</taxon>
    </lineage>
</organism>
<evidence type="ECO:0000256" key="2">
    <source>
        <dbReference type="ARBA" id="ARBA00022801"/>
    </source>
</evidence>
<dbReference type="GO" id="GO:0004553">
    <property type="term" value="F:hydrolase activity, hydrolyzing O-glycosyl compounds"/>
    <property type="evidence" value="ECO:0007669"/>
    <property type="project" value="UniProtKB-ARBA"/>
</dbReference>
<protein>
    <submittedName>
        <fullName evidence="4">DNA-binding protein</fullName>
    </submittedName>
</protein>
<dbReference type="PANTHER" id="PTHR43817">
    <property type="entry name" value="GLYCOSYL HYDROLASE"/>
    <property type="match status" value="1"/>
</dbReference>
<dbReference type="Gene3D" id="2.60.120.260">
    <property type="entry name" value="Galactose-binding domain-like"/>
    <property type="match status" value="2"/>
</dbReference>
<evidence type="ECO:0000313" key="5">
    <source>
        <dbReference type="Proteomes" id="UP000245647"/>
    </source>
</evidence>
<dbReference type="SUPFAM" id="SSF49785">
    <property type="entry name" value="Galactose-binding domain-like"/>
    <property type="match status" value="2"/>
</dbReference>
<feature type="domain" description="Beta-mannosidase-like galactose-binding" evidence="3">
    <location>
        <begin position="1032"/>
        <end position="1113"/>
    </location>
</feature>
<evidence type="ECO:0000259" key="3">
    <source>
        <dbReference type="Pfam" id="PF22666"/>
    </source>
</evidence>
<evidence type="ECO:0000256" key="1">
    <source>
        <dbReference type="ARBA" id="ARBA00022729"/>
    </source>
</evidence>
<dbReference type="InterPro" id="IPR008979">
    <property type="entry name" value="Galactose-bd-like_sf"/>
</dbReference>
<dbReference type="RefSeq" id="WP_109415760.1">
    <property type="nucleotide sequence ID" value="NZ_QEAS01000007.1"/>
</dbReference>
<dbReference type="AlphaFoldDB" id="A0A2U2PHM1"/>
<dbReference type="Pfam" id="PF17132">
    <property type="entry name" value="Glyco_hydro_106"/>
    <property type="match status" value="2"/>
</dbReference>
<name>A0A2U2PHM1_9SPHI</name>
<keyword evidence="5" id="KW-1185">Reference proteome</keyword>
<proteinExistence type="predicted"/>
<dbReference type="Pfam" id="PF22666">
    <property type="entry name" value="Glyco_hydro_2_N2"/>
    <property type="match status" value="1"/>
</dbReference>
<dbReference type="EMBL" id="QEAS01000007">
    <property type="protein sequence ID" value="PWG80905.1"/>
    <property type="molecule type" value="Genomic_DNA"/>
</dbReference>
<dbReference type="NCBIfam" id="NF045579">
    <property type="entry name" value="rhamnoside_JR"/>
    <property type="match status" value="1"/>
</dbReference>
<dbReference type="Proteomes" id="UP000245647">
    <property type="component" value="Unassembled WGS sequence"/>
</dbReference>
<evidence type="ECO:0000313" key="4">
    <source>
        <dbReference type="EMBL" id="PWG80905.1"/>
    </source>
</evidence>
<reference evidence="4 5" key="1">
    <citation type="submission" date="2018-04" db="EMBL/GenBank/DDBJ databases">
        <title>Pedobacter chongqingensis sp. nov., isolated from a rottenly hemp rope.</title>
        <authorList>
            <person name="Cai Y."/>
        </authorList>
    </citation>
    <scope>NUCLEOTIDE SEQUENCE [LARGE SCALE GENOMIC DNA]</scope>
    <source>
        <strain evidence="4 5">FJ4-8</strain>
    </source>
</reference>
<keyword evidence="1" id="KW-0732">Signal</keyword>
<dbReference type="PANTHER" id="PTHR43817:SF1">
    <property type="entry name" value="HYDROLASE, FAMILY 43, PUTATIVE (AFU_ORTHOLOGUE AFUA_3G01660)-RELATED"/>
    <property type="match status" value="1"/>
</dbReference>
<sequence length="1145" mass="127433">MKGLYVALLILTGLSGSTLNGQPKGLPDHIKPIGEAAKSWVFWYWMHGAYSKEAITADLEAMKQAGIGGAYLAPIKGKTDPPLYTPAIDQLSPEWWQMVRYALDEADRIGLKIAMLPNDGFATAGGPWITPEHSMQKVVSSSVLVKGGRTFNDTLPSLPSYKGYFRDIAVFAYPAAPGTGISTKTVVPKVTTSTGADASFLVKPGNKQNFGSNDSCWIQYEFTRPFTCRSVVIHVNGFNHQSNRLIVQVSNDGKNYRTAERLQPPRAGWLDWDADVTHEIKPVTARFFRFIYNKEGSEPGAEDLDAAKWKPSLKIAGIELSSEARIHQYEGKTGEVWRVSPGTNKEQLPDSLCVPLASIREITQYTDGKGRLKWKVPAGNWVILRVGYTSTGHMNETAGAGKGLECDKFNPEVVKVQFDKWFGEALRVAGHDLAKRVLSIFHVDSWECGSQNWSPVFRDEFKKRRGYDPVSYLPAMAGVPVQSADVSERFLYDIRQTISELITDNFFKTLKQLAHEKGCIFTSETTAPVMAADGMLHFKEVDIPMGEFWLRSPSHDKPNDVRDAISGAHIYGKNIIQSEAFTEVRMHWDEHPGNLKTLQDRNYALGVNRLVYHVYTHNPWMDRKPGMTLNDVGLLFQRDQTWWKPGRAWVEYAERCQTLLQQGRPVEDIAVFTGEEFPRRALLPDRFVSSLPGIFGKEVVAAEKERLANKGIPMREMPVGVNTVANMADPANWTDPLRGYAYDSFNADALLNLAVVRNGRIELPGGASYAVLVLPGKHQMEPNSGLMNIRVAERLLQLVKEGATIVLGDRPVSSPGLKDFADADKKLEKVAEELWGGAFAAVQSGSAPVMMKQVGKGRVIQGPLAAGSFDFIGIARDFKATGRSNGNPGKIAWNHRSTSDSEIYFVSNQDSMEKELLLSFRVKEKAPEIYDPVTGRTIRAGVWNVSGERVELPLVFAPNASYFVIFRDKAAPENDSKGKNSLEFQKVTTITGDWSVRFNSALGGPEKPVIFKTLTDWSQSQDTLIRYYSGTAAYQNSFKWKRSKSGERIWVDLGHVANIAEVKLNGLSCGVAWTAPYRVDITDALKNGKNELVIEVTNTWFNRMQHDQTLPENQRITRTTAPFRLGKRPLLKAGLTEPVTILSEK</sequence>
<keyword evidence="4" id="KW-0238">DNA-binding</keyword>
<comment type="caution">
    <text evidence="4">The sequence shown here is derived from an EMBL/GenBank/DDBJ whole genome shotgun (WGS) entry which is preliminary data.</text>
</comment>